<dbReference type="FunFam" id="3.90.1150.10:FF:000204">
    <property type="entry name" value="Hypothetical aminotransferase"/>
    <property type="match status" value="1"/>
</dbReference>
<gene>
    <name evidence="7" type="ORF">BC777_1564</name>
</gene>
<feature type="binding site" evidence="4">
    <location>
        <position position="346"/>
    </location>
    <ligand>
        <name>substrate</name>
    </ligand>
</feature>
<dbReference type="InterPro" id="IPR015424">
    <property type="entry name" value="PyrdxlP-dep_Trfase"/>
</dbReference>
<accession>A0A2M8WP70</accession>
<comment type="similarity">
    <text evidence="2">Belongs to the class-V pyridoxal-phosphate-dependent aminotransferase family.</text>
</comment>
<dbReference type="RefSeq" id="WP_100367496.1">
    <property type="nucleotide sequence ID" value="NZ_PGTY01000001.1"/>
</dbReference>
<dbReference type="Gene3D" id="3.40.640.10">
    <property type="entry name" value="Type I PLP-dependent aspartate aminotransferase-like (Major domain)"/>
    <property type="match status" value="1"/>
</dbReference>
<protein>
    <submittedName>
        <fullName evidence="7">Alanine-glyoxylate transaminase/serine-glyoxylate transaminase/serine-pyruvate transaminase</fullName>
    </submittedName>
</protein>
<dbReference type="PANTHER" id="PTHR21152">
    <property type="entry name" value="AMINOTRANSFERASE CLASS V"/>
    <property type="match status" value="1"/>
</dbReference>
<dbReference type="GO" id="GO:0008453">
    <property type="term" value="F:alanine-glyoxylate transaminase activity"/>
    <property type="evidence" value="ECO:0007669"/>
    <property type="project" value="TreeGrafter"/>
</dbReference>
<dbReference type="InterPro" id="IPR015422">
    <property type="entry name" value="PyrdxlP-dep_Trfase_small"/>
</dbReference>
<evidence type="ECO:0000256" key="3">
    <source>
        <dbReference type="ARBA" id="ARBA00022898"/>
    </source>
</evidence>
<dbReference type="Pfam" id="PF00266">
    <property type="entry name" value="Aminotran_5"/>
    <property type="match status" value="1"/>
</dbReference>
<dbReference type="InterPro" id="IPR000192">
    <property type="entry name" value="Aminotrans_V_dom"/>
</dbReference>
<dbReference type="InterPro" id="IPR015421">
    <property type="entry name" value="PyrdxlP-dep_Trfase_major"/>
</dbReference>
<dbReference type="EMBL" id="PGTY01000001">
    <property type="protein sequence ID" value="PJI92704.1"/>
    <property type="molecule type" value="Genomic_DNA"/>
</dbReference>
<evidence type="ECO:0000313" key="8">
    <source>
        <dbReference type="Proteomes" id="UP000228531"/>
    </source>
</evidence>
<dbReference type="GO" id="GO:0004760">
    <property type="term" value="F:L-serine-pyruvate transaminase activity"/>
    <property type="evidence" value="ECO:0007669"/>
    <property type="project" value="TreeGrafter"/>
</dbReference>
<name>A0A2M8WP70_9RHOB</name>
<keyword evidence="7" id="KW-0670">Pyruvate</keyword>
<sequence length="392" mass="41732">MSLSQGRAYLAIPGPSVMPDAVLQAMHRASPNIYEGELHDLTDSLVPDLKQVAMTDGNVAIYIGNGHAAWEAALANVISAGDTVLVLATGRFGIGWGEMAAGLGAKVETIDYGTQDPIDLAQVEELLSQDKDGRIKAVLAVHVDTSTSVKNDIAGLRAVMNSTGHPALLMADCIASLGCDRFEMDAWGVDVMVAGCQKGLMTPAGVSFVWFNEKANETRGDRVTSYWDWQPRVNPDYYFKYFDGTAPTHHLYGLRTALDMIKAEGLDNVFARHEKLAQIVWAAFDAWSTVGPTQLNVKDPAARSHAVTSVGIGSPNGDALRKWCEQHCGLTLGIGLGRTPADAFFRIGHMGHVNAHMIMGALGTIDAGLKALDIAHGEGALAAAAQALAERA</sequence>
<evidence type="ECO:0000259" key="6">
    <source>
        <dbReference type="Pfam" id="PF00266"/>
    </source>
</evidence>
<proteinExistence type="inferred from homology"/>
<dbReference type="PIRSF" id="PIRSF000524">
    <property type="entry name" value="SPT"/>
    <property type="match status" value="1"/>
</dbReference>
<dbReference type="GO" id="GO:0019265">
    <property type="term" value="P:glycine biosynthetic process, by transamination of glyoxylate"/>
    <property type="evidence" value="ECO:0007669"/>
    <property type="project" value="TreeGrafter"/>
</dbReference>
<feature type="domain" description="Aminotransferase class V" evidence="6">
    <location>
        <begin position="61"/>
        <end position="330"/>
    </location>
</feature>
<dbReference type="AlphaFoldDB" id="A0A2M8WP70"/>
<dbReference type="OrthoDB" id="389074at2"/>
<evidence type="ECO:0000256" key="1">
    <source>
        <dbReference type="ARBA" id="ARBA00001933"/>
    </source>
</evidence>
<keyword evidence="8" id="KW-1185">Reference proteome</keyword>
<comment type="cofactor">
    <cofactor evidence="1 5">
        <name>pyridoxal 5'-phosphate</name>
        <dbReference type="ChEBI" id="CHEBI:597326"/>
    </cofactor>
</comment>
<dbReference type="InterPro" id="IPR024169">
    <property type="entry name" value="SP_NH2Trfase/AEP_transaminase"/>
</dbReference>
<reference evidence="7 8" key="1">
    <citation type="submission" date="2017-11" db="EMBL/GenBank/DDBJ databases">
        <title>Genomic Encyclopedia of Archaeal and Bacterial Type Strains, Phase II (KMG-II): From Individual Species to Whole Genera.</title>
        <authorList>
            <person name="Goeker M."/>
        </authorList>
    </citation>
    <scope>NUCLEOTIDE SEQUENCE [LARGE SCALE GENOMIC DNA]</scope>
    <source>
        <strain evidence="7 8">DSM 29128</strain>
    </source>
</reference>
<organism evidence="7 8">
    <name type="scientific">Yoonia maricola</name>
    <dbReference type="NCBI Taxonomy" id="420999"/>
    <lineage>
        <taxon>Bacteria</taxon>
        <taxon>Pseudomonadati</taxon>
        <taxon>Pseudomonadota</taxon>
        <taxon>Alphaproteobacteria</taxon>
        <taxon>Rhodobacterales</taxon>
        <taxon>Paracoccaceae</taxon>
        <taxon>Yoonia</taxon>
    </lineage>
</organism>
<keyword evidence="3 5" id="KW-0663">Pyridoxal phosphate</keyword>
<evidence type="ECO:0000313" key="7">
    <source>
        <dbReference type="EMBL" id="PJI92704.1"/>
    </source>
</evidence>
<evidence type="ECO:0000256" key="2">
    <source>
        <dbReference type="ARBA" id="ARBA00009236"/>
    </source>
</evidence>
<dbReference type="Proteomes" id="UP000228531">
    <property type="component" value="Unassembled WGS sequence"/>
</dbReference>
<evidence type="ECO:0000256" key="5">
    <source>
        <dbReference type="PIRSR" id="PIRSR000524-50"/>
    </source>
</evidence>
<dbReference type="SUPFAM" id="SSF53383">
    <property type="entry name" value="PLP-dependent transferases"/>
    <property type="match status" value="1"/>
</dbReference>
<feature type="modified residue" description="N6-(pyridoxal phosphate)lysine" evidence="5">
    <location>
        <position position="198"/>
    </location>
</feature>
<comment type="caution">
    <text evidence="7">The sequence shown here is derived from an EMBL/GenBank/DDBJ whole genome shotgun (WGS) entry which is preliminary data.</text>
</comment>
<dbReference type="Gene3D" id="3.90.1150.10">
    <property type="entry name" value="Aspartate Aminotransferase, domain 1"/>
    <property type="match status" value="1"/>
</dbReference>
<dbReference type="PANTHER" id="PTHR21152:SF40">
    <property type="entry name" value="ALANINE--GLYOXYLATE AMINOTRANSFERASE"/>
    <property type="match status" value="1"/>
</dbReference>
<evidence type="ECO:0000256" key="4">
    <source>
        <dbReference type="PIRSR" id="PIRSR000524-1"/>
    </source>
</evidence>